<feature type="transmembrane region" description="Helical" evidence="9">
    <location>
        <begin position="16"/>
        <end position="36"/>
    </location>
</feature>
<dbReference type="Gene3D" id="1.10.630.10">
    <property type="entry name" value="Cytochrome P450"/>
    <property type="match status" value="1"/>
</dbReference>
<comment type="similarity">
    <text evidence="2">Belongs to the cytochrome P450 family.</text>
</comment>
<protein>
    <submittedName>
        <fullName evidence="10">Tryprostatin B 6-hydroxylase</fullName>
    </submittedName>
</protein>
<dbReference type="GO" id="GO:0016705">
    <property type="term" value="F:oxidoreductase activity, acting on paired donors, with incorporation or reduction of molecular oxygen"/>
    <property type="evidence" value="ECO:0007669"/>
    <property type="project" value="InterPro"/>
</dbReference>
<evidence type="ECO:0000256" key="6">
    <source>
        <dbReference type="ARBA" id="ARBA00023004"/>
    </source>
</evidence>
<evidence type="ECO:0000256" key="8">
    <source>
        <dbReference type="PIRSR" id="PIRSR602401-1"/>
    </source>
</evidence>
<evidence type="ECO:0000256" key="7">
    <source>
        <dbReference type="ARBA" id="ARBA00023033"/>
    </source>
</evidence>
<dbReference type="GO" id="GO:0004497">
    <property type="term" value="F:monooxygenase activity"/>
    <property type="evidence" value="ECO:0007669"/>
    <property type="project" value="UniProtKB-KW"/>
</dbReference>
<dbReference type="InterPro" id="IPR002401">
    <property type="entry name" value="Cyt_P450_E_grp-I"/>
</dbReference>
<dbReference type="PANTHER" id="PTHR24305:SF187">
    <property type="entry name" value="P450, PUTATIVE (EUROFUNG)-RELATED"/>
    <property type="match status" value="1"/>
</dbReference>
<keyword evidence="7" id="KW-0503">Monooxygenase</keyword>
<dbReference type="Pfam" id="PF00067">
    <property type="entry name" value="p450"/>
    <property type="match status" value="1"/>
</dbReference>
<evidence type="ECO:0000313" key="10">
    <source>
        <dbReference type="EMBL" id="KAK4455098.1"/>
    </source>
</evidence>
<feature type="transmembrane region" description="Helical" evidence="9">
    <location>
        <begin position="75"/>
        <end position="96"/>
    </location>
</feature>
<reference evidence="10" key="1">
    <citation type="journal article" date="2023" name="Mol. Phylogenet. Evol.">
        <title>Genome-scale phylogeny and comparative genomics of the fungal order Sordariales.</title>
        <authorList>
            <person name="Hensen N."/>
            <person name="Bonometti L."/>
            <person name="Westerberg I."/>
            <person name="Brannstrom I.O."/>
            <person name="Guillou S."/>
            <person name="Cros-Aarteil S."/>
            <person name="Calhoun S."/>
            <person name="Haridas S."/>
            <person name="Kuo A."/>
            <person name="Mondo S."/>
            <person name="Pangilinan J."/>
            <person name="Riley R."/>
            <person name="LaButti K."/>
            <person name="Andreopoulos B."/>
            <person name="Lipzen A."/>
            <person name="Chen C."/>
            <person name="Yan M."/>
            <person name="Daum C."/>
            <person name="Ng V."/>
            <person name="Clum A."/>
            <person name="Steindorff A."/>
            <person name="Ohm R.A."/>
            <person name="Martin F."/>
            <person name="Silar P."/>
            <person name="Natvig D.O."/>
            <person name="Lalanne C."/>
            <person name="Gautier V."/>
            <person name="Ament-Velasquez S.L."/>
            <person name="Kruys A."/>
            <person name="Hutchinson M.I."/>
            <person name="Powell A.J."/>
            <person name="Barry K."/>
            <person name="Miller A.N."/>
            <person name="Grigoriev I.V."/>
            <person name="Debuchy R."/>
            <person name="Gladieux P."/>
            <person name="Hiltunen Thoren M."/>
            <person name="Johannesson H."/>
        </authorList>
    </citation>
    <scope>NUCLEOTIDE SEQUENCE</scope>
    <source>
        <strain evidence="10">PSN243</strain>
    </source>
</reference>
<dbReference type="InterPro" id="IPR050121">
    <property type="entry name" value="Cytochrome_P450_monoxygenase"/>
</dbReference>
<feature type="transmembrane region" description="Helical" evidence="9">
    <location>
        <begin position="48"/>
        <end position="69"/>
    </location>
</feature>
<proteinExistence type="inferred from homology"/>
<dbReference type="PANTHER" id="PTHR24305">
    <property type="entry name" value="CYTOCHROME P450"/>
    <property type="match status" value="1"/>
</dbReference>
<evidence type="ECO:0000256" key="4">
    <source>
        <dbReference type="ARBA" id="ARBA00022723"/>
    </source>
</evidence>
<reference evidence="10" key="2">
    <citation type="submission" date="2023-05" db="EMBL/GenBank/DDBJ databases">
        <authorList>
            <consortium name="Lawrence Berkeley National Laboratory"/>
            <person name="Steindorff A."/>
            <person name="Hensen N."/>
            <person name="Bonometti L."/>
            <person name="Westerberg I."/>
            <person name="Brannstrom I.O."/>
            <person name="Guillou S."/>
            <person name="Cros-Aarteil S."/>
            <person name="Calhoun S."/>
            <person name="Haridas S."/>
            <person name="Kuo A."/>
            <person name="Mondo S."/>
            <person name="Pangilinan J."/>
            <person name="Riley R."/>
            <person name="Labutti K."/>
            <person name="Andreopoulos B."/>
            <person name="Lipzen A."/>
            <person name="Chen C."/>
            <person name="Yanf M."/>
            <person name="Daum C."/>
            <person name="Ng V."/>
            <person name="Clum A."/>
            <person name="Ohm R."/>
            <person name="Martin F."/>
            <person name="Silar P."/>
            <person name="Natvig D."/>
            <person name="Lalanne C."/>
            <person name="Gautier V."/>
            <person name="Ament-Velasquez S.L."/>
            <person name="Kruys A."/>
            <person name="Hutchinson M.I."/>
            <person name="Powell A.J."/>
            <person name="Barry K."/>
            <person name="Miller A.N."/>
            <person name="Grigoriev I.V."/>
            <person name="Debuchy R."/>
            <person name="Gladieux P."/>
            <person name="Thoren M.H."/>
            <person name="Johannesson H."/>
        </authorList>
    </citation>
    <scope>NUCLEOTIDE SEQUENCE</scope>
    <source>
        <strain evidence="10">PSN243</strain>
    </source>
</reference>
<evidence type="ECO:0000256" key="3">
    <source>
        <dbReference type="ARBA" id="ARBA00022617"/>
    </source>
</evidence>
<evidence type="ECO:0000256" key="1">
    <source>
        <dbReference type="ARBA" id="ARBA00001971"/>
    </source>
</evidence>
<evidence type="ECO:0000256" key="5">
    <source>
        <dbReference type="ARBA" id="ARBA00023002"/>
    </source>
</evidence>
<dbReference type="EMBL" id="MU865915">
    <property type="protein sequence ID" value="KAK4455098.1"/>
    <property type="molecule type" value="Genomic_DNA"/>
</dbReference>
<keyword evidence="3 8" id="KW-0349">Heme</keyword>
<feature type="binding site" description="axial binding residue" evidence="8">
    <location>
        <position position="500"/>
    </location>
    <ligand>
        <name>heme</name>
        <dbReference type="ChEBI" id="CHEBI:30413"/>
    </ligand>
    <ligandPart>
        <name>Fe</name>
        <dbReference type="ChEBI" id="CHEBI:18248"/>
    </ligandPart>
</feature>
<dbReference type="InterPro" id="IPR036396">
    <property type="entry name" value="Cyt_P450_sf"/>
</dbReference>
<keyword evidence="9" id="KW-0812">Transmembrane</keyword>
<keyword evidence="9" id="KW-0472">Membrane</keyword>
<dbReference type="GO" id="GO:0005506">
    <property type="term" value="F:iron ion binding"/>
    <property type="evidence" value="ECO:0007669"/>
    <property type="project" value="InterPro"/>
</dbReference>
<dbReference type="PRINTS" id="PR00463">
    <property type="entry name" value="EP450I"/>
</dbReference>
<comment type="cofactor">
    <cofactor evidence="1 8">
        <name>heme</name>
        <dbReference type="ChEBI" id="CHEBI:30413"/>
    </cofactor>
</comment>
<keyword evidence="6 8" id="KW-0408">Iron</keyword>
<keyword evidence="5" id="KW-0560">Oxidoreductase</keyword>
<name>A0AAV9H6H4_9PEZI</name>
<gene>
    <name evidence="10" type="ORF">QBC34DRAFT_316380</name>
</gene>
<dbReference type="SUPFAM" id="SSF48264">
    <property type="entry name" value="Cytochrome P450"/>
    <property type="match status" value="1"/>
</dbReference>
<keyword evidence="11" id="KW-1185">Reference proteome</keyword>
<comment type="caution">
    <text evidence="10">The sequence shown here is derived from an EMBL/GenBank/DDBJ whole genome shotgun (WGS) entry which is preliminary data.</text>
</comment>
<keyword evidence="9" id="KW-1133">Transmembrane helix</keyword>
<evidence type="ECO:0000256" key="2">
    <source>
        <dbReference type="ARBA" id="ARBA00010617"/>
    </source>
</evidence>
<dbReference type="Proteomes" id="UP001321760">
    <property type="component" value="Unassembled WGS sequence"/>
</dbReference>
<evidence type="ECO:0000256" key="9">
    <source>
        <dbReference type="SAM" id="Phobius"/>
    </source>
</evidence>
<accession>A0AAV9H6H4</accession>
<keyword evidence="4 8" id="KW-0479">Metal-binding</keyword>
<dbReference type="AlphaFoldDB" id="A0AAV9H6H4"/>
<organism evidence="10 11">
    <name type="scientific">Podospora aff. communis PSN243</name>
    <dbReference type="NCBI Taxonomy" id="3040156"/>
    <lineage>
        <taxon>Eukaryota</taxon>
        <taxon>Fungi</taxon>
        <taxon>Dikarya</taxon>
        <taxon>Ascomycota</taxon>
        <taxon>Pezizomycotina</taxon>
        <taxon>Sordariomycetes</taxon>
        <taxon>Sordariomycetidae</taxon>
        <taxon>Sordariales</taxon>
        <taxon>Podosporaceae</taxon>
        <taxon>Podospora</taxon>
    </lineage>
</organism>
<evidence type="ECO:0000313" key="11">
    <source>
        <dbReference type="Proteomes" id="UP001321760"/>
    </source>
</evidence>
<dbReference type="GO" id="GO:0020037">
    <property type="term" value="F:heme binding"/>
    <property type="evidence" value="ECO:0007669"/>
    <property type="project" value="InterPro"/>
</dbReference>
<dbReference type="InterPro" id="IPR001128">
    <property type="entry name" value="Cyt_P450"/>
</dbReference>
<dbReference type="PRINTS" id="PR00385">
    <property type="entry name" value="P450"/>
</dbReference>
<sequence length="560" mass="62612">MNDFLLSWGIISSSGLAQRCLLATATGVLIHLVYFIRGFHDTSAHGIFVAHTSIYTVLAVAAGFQNGFLSGFTTATAIFASYLVGLFSSIIIYRIFFHRLRRFPGPLFAKMTKLYSPWTNRNDKMHLEQNKLFDIYGDIVRVGPNDLAILSTDALPTLHSSKSKCTKRHAGIYSVVHYNGTPNLDSITDREEHRWRRQVWERAMTTSAQAEYEKVTRTICRTWLNKISSLNGGPIDTSLFSLLITFDHMGKVGFSHDFNTIQAGKEDHMLTLLEVMFGQVAKVGEIAWPVALVQGFNIGGEAAEFDELTKQMADTREREDSEDKKDIFKHLLADFRSEKPTAFFHRDVLYADAGAILVGATDTIAAALAYSFYQLAAHQDVQETLFDEISPLFGKTVPGEFANADLSKVEYLDAVINESMRLDNPTTNAAARMVPPEGIVVDGVFIPGGTSVRVPVFALQRSEKYFVRAEEFIPERWTTKPEMVRDRAAFMPFNMGPNNCVGKRLAMMVLRLVLSYTTYHYQFGLAPGEDGTAIHREAKNKLIIKAGPLKLVFARRDCGV</sequence>